<dbReference type="SUPFAM" id="SSF49299">
    <property type="entry name" value="PKD domain"/>
    <property type="match status" value="1"/>
</dbReference>
<protein>
    <submittedName>
        <fullName evidence="3">PKD domain-containing protein</fullName>
    </submittedName>
</protein>
<dbReference type="Gene3D" id="2.60.120.260">
    <property type="entry name" value="Galactose-binding domain-like"/>
    <property type="match status" value="1"/>
</dbReference>
<dbReference type="Pfam" id="PF18911">
    <property type="entry name" value="PKD_4"/>
    <property type="match status" value="1"/>
</dbReference>
<dbReference type="Proteomes" id="UP000307244">
    <property type="component" value="Unassembled WGS sequence"/>
</dbReference>
<feature type="chain" id="PRO_5020822081" evidence="1">
    <location>
        <begin position="19"/>
        <end position="346"/>
    </location>
</feature>
<feature type="domain" description="PKD" evidence="2">
    <location>
        <begin position="65"/>
        <end position="103"/>
    </location>
</feature>
<comment type="caution">
    <text evidence="3">The sequence shown here is derived from an EMBL/GenBank/DDBJ whole genome shotgun (WGS) entry which is preliminary data.</text>
</comment>
<dbReference type="PROSITE" id="PS50093">
    <property type="entry name" value="PKD"/>
    <property type="match status" value="1"/>
</dbReference>
<accession>A0A4U1CPJ8</accession>
<dbReference type="PROSITE" id="PS51257">
    <property type="entry name" value="PROKAR_LIPOPROTEIN"/>
    <property type="match status" value="1"/>
</dbReference>
<proteinExistence type="predicted"/>
<keyword evidence="4" id="KW-1185">Reference proteome</keyword>
<dbReference type="AlphaFoldDB" id="A0A4U1CPJ8"/>
<evidence type="ECO:0000256" key="1">
    <source>
        <dbReference type="SAM" id="SignalP"/>
    </source>
</evidence>
<feature type="signal peptide" evidence="1">
    <location>
        <begin position="1"/>
        <end position="18"/>
    </location>
</feature>
<evidence type="ECO:0000259" key="2">
    <source>
        <dbReference type="PROSITE" id="PS50093"/>
    </source>
</evidence>
<dbReference type="OrthoDB" id="5134860at2"/>
<dbReference type="InterPro" id="IPR000601">
    <property type="entry name" value="PKD_dom"/>
</dbReference>
<sequence>MKKLFKPLMLLLFAGAIASCSKSDKGFAEVEPVIINPLVNYEIIKGDDPFSFEFKNLSTKYSRLEWRFGDDTLSTEVSPKHVYLRTGKFQVDLKAFSETGAVTRKMVDINIDPDSVLQVVAAKTGVLNQVKFALQTKAQIASVLWTFKDSSPATTSTGLTPIKNLTPGAFVNFTVKVTTTKGSVVLLDKFVTAEGVADNITRKGIYSAPRDNTNANENAAKFIDNDVNTKFLIGDLPVVVNFAYEFPQTIKLYAVGQANDAHERDPMVWKFEGSNNQQNWEVVSSVTRTQSFKEEMEAQGKTGDARYKNLFYYPIANPKPFLYYRWTVTALKSGTTFQASELRVYR</sequence>
<dbReference type="RefSeq" id="WP_136834599.1">
    <property type="nucleotide sequence ID" value="NZ_SWBQ01000001.1"/>
</dbReference>
<dbReference type="InterPro" id="IPR035986">
    <property type="entry name" value="PKD_dom_sf"/>
</dbReference>
<evidence type="ECO:0000313" key="4">
    <source>
        <dbReference type="Proteomes" id="UP000307244"/>
    </source>
</evidence>
<organism evidence="3 4">
    <name type="scientific">Pedobacter frigoris</name>
    <dbReference type="NCBI Taxonomy" id="2571272"/>
    <lineage>
        <taxon>Bacteria</taxon>
        <taxon>Pseudomonadati</taxon>
        <taxon>Bacteroidota</taxon>
        <taxon>Sphingobacteriia</taxon>
        <taxon>Sphingobacteriales</taxon>
        <taxon>Sphingobacteriaceae</taxon>
        <taxon>Pedobacter</taxon>
    </lineage>
</organism>
<gene>
    <name evidence="3" type="ORF">FA047_03575</name>
</gene>
<dbReference type="Gene3D" id="2.60.40.10">
    <property type="entry name" value="Immunoglobulins"/>
    <property type="match status" value="1"/>
</dbReference>
<evidence type="ECO:0000313" key="3">
    <source>
        <dbReference type="EMBL" id="TKC09186.1"/>
    </source>
</evidence>
<name>A0A4U1CPJ8_9SPHI</name>
<keyword evidence="1" id="KW-0732">Signal</keyword>
<dbReference type="InterPro" id="IPR013783">
    <property type="entry name" value="Ig-like_fold"/>
</dbReference>
<dbReference type="EMBL" id="SWBQ01000001">
    <property type="protein sequence ID" value="TKC09186.1"/>
    <property type="molecule type" value="Genomic_DNA"/>
</dbReference>
<reference evidence="3 4" key="1">
    <citation type="submission" date="2019-04" db="EMBL/GenBank/DDBJ databases">
        <title>Pedobacter sp. RP-3-15 sp. nov., isolated from Arctic soil.</title>
        <authorList>
            <person name="Dahal R.H."/>
            <person name="Kim D.-U."/>
        </authorList>
    </citation>
    <scope>NUCLEOTIDE SEQUENCE [LARGE SCALE GENOMIC DNA]</scope>
    <source>
        <strain evidence="3 4">RP-3-15</strain>
    </source>
</reference>